<keyword evidence="2" id="KW-1185">Reference proteome</keyword>
<evidence type="ECO:0000313" key="1">
    <source>
        <dbReference type="EMBL" id="AEV17789.1"/>
    </source>
</evidence>
<accession>A0ABM5MDM2</accession>
<protein>
    <submittedName>
        <fullName evidence="1">Uncharacterized protein</fullName>
    </submittedName>
</protein>
<proteinExistence type="predicted"/>
<organism evidence="1 2">
    <name type="scientific">Geobacillus thermoleovorans CCB_US3_UF5</name>
    <dbReference type="NCBI Taxonomy" id="1111068"/>
    <lineage>
        <taxon>Bacteria</taxon>
        <taxon>Bacillati</taxon>
        <taxon>Bacillota</taxon>
        <taxon>Bacilli</taxon>
        <taxon>Bacillales</taxon>
        <taxon>Anoxybacillaceae</taxon>
        <taxon>Geobacillus</taxon>
        <taxon>Geobacillus thermoleovorans group</taxon>
    </lineage>
</organism>
<dbReference type="EMBL" id="CP003125">
    <property type="protein sequence ID" value="AEV17789.1"/>
    <property type="molecule type" value="Genomic_DNA"/>
</dbReference>
<sequence length="50" mass="5131">MLGPVLDGALCLAQKLFSGAAPAISCGPPAPVCFCCRRGLKLDFLPVICP</sequence>
<reference evidence="1 2" key="1">
    <citation type="submission" date="2011-11" db="EMBL/GenBank/DDBJ databases">
        <title>Complete genome sequence of thermophilic Geobacillus thermoleovorans CCB_US3_UF5.</title>
        <authorList>
            <person name="Muhd Sakaff M.K.L."/>
            <person name="Abdul Rahman A.Y."/>
            <person name="Saito J.A."/>
            <person name="Hou S."/>
            <person name="Alam M."/>
        </authorList>
    </citation>
    <scope>NUCLEOTIDE SEQUENCE [LARGE SCALE GENOMIC DNA]</scope>
    <source>
        <strain evidence="1 2">CCB_US3_UF5</strain>
    </source>
</reference>
<evidence type="ECO:0000313" key="2">
    <source>
        <dbReference type="Proteomes" id="UP000005636"/>
    </source>
</evidence>
<dbReference type="Proteomes" id="UP000005636">
    <property type="component" value="Chromosome"/>
</dbReference>
<gene>
    <name evidence="1" type="ORF">GTCCBUS3UF5_4650</name>
</gene>
<name>A0ABM5MDM2_GEOTH</name>